<dbReference type="PANTHER" id="PTHR47683:SF2">
    <property type="entry name" value="RNA-BINDING S4 DOMAIN-CONTAINING PROTEIN"/>
    <property type="match status" value="1"/>
</dbReference>
<dbReference type="Pfam" id="PF00849">
    <property type="entry name" value="PseudoU_synth_2"/>
    <property type="match status" value="1"/>
</dbReference>
<organism evidence="5 6">
    <name type="scientific">Bizionia hallyeonensis</name>
    <dbReference type="NCBI Taxonomy" id="1123757"/>
    <lineage>
        <taxon>Bacteria</taxon>
        <taxon>Pseudomonadati</taxon>
        <taxon>Bacteroidota</taxon>
        <taxon>Flavobacteriia</taxon>
        <taxon>Flavobacteriales</taxon>
        <taxon>Flavobacteriaceae</taxon>
        <taxon>Bizionia</taxon>
    </lineage>
</organism>
<keyword evidence="2 3" id="KW-0413">Isomerase</keyword>
<comment type="similarity">
    <text evidence="1 3">Belongs to the pseudouridine synthase RsuA family.</text>
</comment>
<dbReference type="EC" id="5.4.99.-" evidence="3"/>
<evidence type="ECO:0000256" key="3">
    <source>
        <dbReference type="RuleBase" id="RU003887"/>
    </source>
</evidence>
<dbReference type="InterPro" id="IPR018496">
    <property type="entry name" value="PsdUridine_synth_RsuA/RluB_CS"/>
</dbReference>
<dbReference type="PANTHER" id="PTHR47683">
    <property type="entry name" value="PSEUDOURIDINE SYNTHASE FAMILY PROTEIN-RELATED"/>
    <property type="match status" value="1"/>
</dbReference>
<keyword evidence="6" id="KW-1185">Reference proteome</keyword>
<protein>
    <recommendedName>
        <fullName evidence="3">Pseudouridine synthase</fullName>
        <ecNumber evidence="3">5.4.99.-</ecNumber>
    </recommendedName>
</protein>
<comment type="caution">
    <text evidence="5">The sequence shown here is derived from an EMBL/GenBank/DDBJ whole genome shotgun (WGS) entry which is preliminary data.</text>
</comment>
<dbReference type="RefSeq" id="WP_376859986.1">
    <property type="nucleotide sequence ID" value="NZ_JBHSLA010000002.1"/>
</dbReference>
<sequence length="195" mass="22003">MHMSNSPNQHFKLFKPYGFISQFVINGKQKRNKRLLGELYNFPEGTMAIGRLDENSEGLLLLTTEGQTSTFITSSKIEKEYYVQVDGIITPEAMHILEAGVPITVNSKPYITKPGKAFVLEATPDFPERGKKIRDARHGPTTWISITITEGKFRQVRKMTSAVGFPTLRLVRVRIGTIMLGDLKMGSVEWLETIQ</sequence>
<dbReference type="InterPro" id="IPR000748">
    <property type="entry name" value="PsdUridine_synth_RsuA/RluB/E/F"/>
</dbReference>
<proteinExistence type="inferred from homology"/>
<feature type="domain" description="Pseudouridine synthase RsuA/RluA-like" evidence="4">
    <location>
        <begin position="15"/>
        <end position="162"/>
    </location>
</feature>
<dbReference type="NCBIfam" id="TIGR00093">
    <property type="entry name" value="pseudouridine synthase"/>
    <property type="match status" value="1"/>
</dbReference>
<dbReference type="PROSITE" id="PS01149">
    <property type="entry name" value="PSI_RSU"/>
    <property type="match status" value="1"/>
</dbReference>
<reference evidence="6" key="1">
    <citation type="journal article" date="2019" name="Int. J. Syst. Evol. Microbiol.">
        <title>The Global Catalogue of Microorganisms (GCM) 10K type strain sequencing project: providing services to taxonomists for standard genome sequencing and annotation.</title>
        <authorList>
            <consortium name="The Broad Institute Genomics Platform"/>
            <consortium name="The Broad Institute Genome Sequencing Center for Infectious Disease"/>
            <person name="Wu L."/>
            <person name="Ma J."/>
        </authorList>
    </citation>
    <scope>NUCLEOTIDE SEQUENCE [LARGE SCALE GENOMIC DNA]</scope>
    <source>
        <strain evidence="6">JCM 17978</strain>
    </source>
</reference>
<evidence type="ECO:0000259" key="4">
    <source>
        <dbReference type="Pfam" id="PF00849"/>
    </source>
</evidence>
<dbReference type="SUPFAM" id="SSF55120">
    <property type="entry name" value="Pseudouridine synthase"/>
    <property type="match status" value="1"/>
</dbReference>
<dbReference type="InterPro" id="IPR042092">
    <property type="entry name" value="PsdUridine_s_RsuA/RluB/E/F_cat"/>
</dbReference>
<gene>
    <name evidence="5" type="ORF">ACFPH8_06855</name>
</gene>
<dbReference type="Gene3D" id="3.30.70.580">
    <property type="entry name" value="Pseudouridine synthase I, catalytic domain, N-terminal subdomain"/>
    <property type="match status" value="1"/>
</dbReference>
<evidence type="ECO:0000313" key="6">
    <source>
        <dbReference type="Proteomes" id="UP001596162"/>
    </source>
</evidence>
<dbReference type="InterPro" id="IPR006145">
    <property type="entry name" value="PsdUridine_synth_RsuA/RluA"/>
</dbReference>
<dbReference type="EMBL" id="JBHSLA010000002">
    <property type="protein sequence ID" value="MFC5195045.1"/>
    <property type="molecule type" value="Genomic_DNA"/>
</dbReference>
<dbReference type="InterPro" id="IPR020094">
    <property type="entry name" value="TruA/RsuA/RluB/E/F_N"/>
</dbReference>
<dbReference type="InterPro" id="IPR020103">
    <property type="entry name" value="PsdUridine_synth_cat_dom_sf"/>
</dbReference>
<accession>A0ABW0C5W2</accession>
<dbReference type="Proteomes" id="UP001596162">
    <property type="component" value="Unassembled WGS sequence"/>
</dbReference>
<evidence type="ECO:0000256" key="2">
    <source>
        <dbReference type="ARBA" id="ARBA00023235"/>
    </source>
</evidence>
<dbReference type="InterPro" id="IPR050343">
    <property type="entry name" value="RsuA_PseudoU_synthase"/>
</dbReference>
<evidence type="ECO:0000256" key="1">
    <source>
        <dbReference type="ARBA" id="ARBA00008348"/>
    </source>
</evidence>
<evidence type="ECO:0000313" key="5">
    <source>
        <dbReference type="EMBL" id="MFC5195045.1"/>
    </source>
</evidence>
<name>A0ABW0C5W2_9FLAO</name>
<dbReference type="Gene3D" id="3.30.70.1560">
    <property type="entry name" value="Alpha-L RNA-binding motif"/>
    <property type="match status" value="1"/>
</dbReference>